<organism evidence="4">
    <name type="scientific">Myoviridae sp. ctZ2t4</name>
    <dbReference type="NCBI Taxonomy" id="2827693"/>
    <lineage>
        <taxon>Viruses</taxon>
        <taxon>Duplodnaviria</taxon>
        <taxon>Heunggongvirae</taxon>
        <taxon>Uroviricota</taxon>
        <taxon>Caudoviricetes</taxon>
    </lineage>
</organism>
<dbReference type="GO" id="GO:0006310">
    <property type="term" value="P:DNA recombination"/>
    <property type="evidence" value="ECO:0007669"/>
    <property type="project" value="UniProtKB-ARBA"/>
</dbReference>
<dbReference type="Gene3D" id="3.30.390.80">
    <property type="entry name" value="DNA repair protein Rad52/59/22"/>
    <property type="match status" value="1"/>
</dbReference>
<proteinExistence type="inferred from homology"/>
<dbReference type="Pfam" id="PF04098">
    <property type="entry name" value="Rad52_Rad22"/>
    <property type="match status" value="1"/>
</dbReference>
<protein>
    <submittedName>
        <fullName evidence="4">DNA REPAIR PROTEIN RAD52 HOMOLOG-BINDING PROTEIN, DNA REPAIR, DNA.7A</fullName>
    </submittedName>
</protein>
<sequence>MEKLRFTDKFNNEDISWKTLQNSWNEGKPYALMTPFVNASAIQQRLDDVLGWENWKTEYKVEENGNYKYVICILSCRTKDGEWISKQNVCEITEKSQDNNAPDNPIKSAYSGAFKRVALEFGIGRYLKNIKKYAPKCCESFPNGENAIRCYDKKATKVFYAVIPTLEDAPKKEVDKPQAIEKEEEKPIVKPIVVHNTPIGVTKAKEIEEFLLIKYGDKVTKDKIDSILQHFNCNTLSLITHRDLAELKKCKFDLEQLKKIA</sequence>
<accession>A0A8S5SSY6</accession>
<keyword evidence="3" id="KW-0234">DNA repair</keyword>
<evidence type="ECO:0000256" key="1">
    <source>
        <dbReference type="ARBA" id="ARBA00006638"/>
    </source>
</evidence>
<dbReference type="InterPro" id="IPR041247">
    <property type="entry name" value="Rad52_fam"/>
</dbReference>
<dbReference type="InterPro" id="IPR042525">
    <property type="entry name" value="Rad52_Rad59_Rad22_sf"/>
</dbReference>
<evidence type="ECO:0000313" key="4">
    <source>
        <dbReference type="EMBL" id="DAF53807.1"/>
    </source>
</evidence>
<dbReference type="EMBL" id="BK032664">
    <property type="protein sequence ID" value="DAF53807.1"/>
    <property type="molecule type" value="Genomic_DNA"/>
</dbReference>
<evidence type="ECO:0000256" key="2">
    <source>
        <dbReference type="ARBA" id="ARBA00022763"/>
    </source>
</evidence>
<keyword evidence="2" id="KW-0227">DNA damage</keyword>
<reference evidence="4" key="1">
    <citation type="journal article" date="2021" name="Proc. Natl. Acad. Sci. U.S.A.">
        <title>A Catalog of Tens of Thousands of Viruses from Human Metagenomes Reveals Hidden Associations with Chronic Diseases.</title>
        <authorList>
            <person name="Tisza M.J."/>
            <person name="Buck C.B."/>
        </authorList>
    </citation>
    <scope>NUCLEOTIDE SEQUENCE</scope>
    <source>
        <strain evidence="4">CtZ2t4</strain>
    </source>
</reference>
<dbReference type="GO" id="GO:0006302">
    <property type="term" value="P:double-strand break repair"/>
    <property type="evidence" value="ECO:0007669"/>
    <property type="project" value="UniProtKB-ARBA"/>
</dbReference>
<evidence type="ECO:0000256" key="3">
    <source>
        <dbReference type="ARBA" id="ARBA00023204"/>
    </source>
</evidence>
<name>A0A8S5SSY6_9CAUD</name>
<comment type="similarity">
    <text evidence="1">Belongs to the RAD52 family.</text>
</comment>